<evidence type="ECO:0000313" key="4">
    <source>
        <dbReference type="EMBL" id="KAF5361713.1"/>
    </source>
</evidence>
<evidence type="ECO:0000313" key="5">
    <source>
        <dbReference type="Proteomes" id="UP000559256"/>
    </source>
</evidence>
<dbReference type="AlphaFoldDB" id="A0A8H5GB69"/>
<dbReference type="Pfam" id="PF05764">
    <property type="entry name" value="YL1"/>
    <property type="match status" value="1"/>
</dbReference>
<keyword evidence="5" id="KW-1185">Reference proteome</keyword>
<dbReference type="SMART" id="SM00993">
    <property type="entry name" value="YL1_C"/>
    <property type="match status" value="1"/>
</dbReference>
<protein>
    <recommendedName>
        <fullName evidence="3">Vps72/YL1 C-terminal domain-containing protein</fullName>
    </recommendedName>
</protein>
<feature type="compositionally biased region" description="Low complexity" evidence="2">
    <location>
        <begin position="290"/>
        <end position="349"/>
    </location>
</feature>
<feature type="domain" description="Vps72/YL1 C-terminal" evidence="3">
    <location>
        <begin position="505"/>
        <end position="534"/>
    </location>
</feature>
<gene>
    <name evidence="4" type="ORF">D9758_007299</name>
</gene>
<feature type="region of interest" description="Disordered" evidence="2">
    <location>
        <begin position="290"/>
        <end position="410"/>
    </location>
</feature>
<organism evidence="4 5">
    <name type="scientific">Tetrapyrgos nigripes</name>
    <dbReference type="NCBI Taxonomy" id="182062"/>
    <lineage>
        <taxon>Eukaryota</taxon>
        <taxon>Fungi</taxon>
        <taxon>Dikarya</taxon>
        <taxon>Basidiomycota</taxon>
        <taxon>Agaricomycotina</taxon>
        <taxon>Agaricomycetes</taxon>
        <taxon>Agaricomycetidae</taxon>
        <taxon>Agaricales</taxon>
        <taxon>Marasmiineae</taxon>
        <taxon>Marasmiaceae</taxon>
        <taxon>Tetrapyrgos</taxon>
    </lineage>
</organism>
<dbReference type="OrthoDB" id="78296at2759"/>
<evidence type="ECO:0000259" key="3">
    <source>
        <dbReference type="SMART" id="SM00993"/>
    </source>
</evidence>
<feature type="region of interest" description="Disordered" evidence="2">
    <location>
        <begin position="1"/>
        <end position="21"/>
    </location>
</feature>
<dbReference type="GO" id="GO:0005634">
    <property type="term" value="C:nucleus"/>
    <property type="evidence" value="ECO:0007669"/>
    <property type="project" value="TreeGrafter"/>
</dbReference>
<feature type="compositionally biased region" description="Low complexity" evidence="2">
    <location>
        <begin position="400"/>
        <end position="410"/>
    </location>
</feature>
<evidence type="ECO:0000256" key="1">
    <source>
        <dbReference type="ARBA" id="ARBA00006832"/>
    </source>
</evidence>
<evidence type="ECO:0000256" key="2">
    <source>
        <dbReference type="SAM" id="MobiDB-lite"/>
    </source>
</evidence>
<dbReference type="InterPro" id="IPR046757">
    <property type="entry name" value="YL1_N"/>
</dbReference>
<proteinExistence type="inferred from homology"/>
<feature type="compositionally biased region" description="Low complexity" evidence="2">
    <location>
        <begin position="373"/>
        <end position="393"/>
    </location>
</feature>
<accession>A0A8H5GB69</accession>
<sequence length="617" mass="66765">MAEEVVESLVSRRSRRSTAGNRMAVALAEMAQEEQSQDLEDDKDFTVEKFEEDAFESDFASTDDEAPHEEGGEKEVAKTRLERATAAAHERQKVTFDPAAHVPSAPKPKKPKRRVSLGVAINAETGEVIPDDSGNGATRKSKRGSTRLNTTETVKRALQEEEKKAQAPKKAKIETRVLTQGELIARALDNEEGNIVEHRDYLILEEERRKKARVVRETVTGPLIRWVSKIEKTKVKEVVQPPAPQPQAQLPSYLYNYANQLAGLYAQNSTTTPYGQYSYYYNFQSGMPSNASTAGASTSAQAQTASTSTPTLPSVSPTDSSSQTLGASAASSSSPAAASATTSSLPMSAIQPTQTSGASTSTLPMPPPVTQLPTSPSVPSASTSNTTPTVTPSTQPPSQPTTYNTTSTTATTTYNPYISYSITSHLLASLQQQQPQQQPPQPQPQEVERIENVTKNYVVHELGQFDEVPKPQWKETMEAMFGDHVNWEELKVYSGRMRPLGRPMRTCPVSGLPAKYLDPRTGVPYADVKTYKTLTALLEHQYVWSADLGCYVGAAGADVGVDAGRGESNDKDKDKAEGNGNGSGKEGKGKGVKGKGKTTRSLRVRETNSGLEAMDTS</sequence>
<reference evidence="4 5" key="1">
    <citation type="journal article" date="2020" name="ISME J.">
        <title>Uncovering the hidden diversity of litter-decomposition mechanisms in mushroom-forming fungi.</title>
        <authorList>
            <person name="Floudas D."/>
            <person name="Bentzer J."/>
            <person name="Ahren D."/>
            <person name="Johansson T."/>
            <person name="Persson P."/>
            <person name="Tunlid A."/>
        </authorList>
    </citation>
    <scope>NUCLEOTIDE SEQUENCE [LARGE SCALE GENOMIC DNA]</scope>
    <source>
        <strain evidence="4 5">CBS 291.85</strain>
    </source>
</reference>
<feature type="region of interest" description="Disordered" evidence="2">
    <location>
        <begin position="562"/>
        <end position="617"/>
    </location>
</feature>
<feature type="compositionally biased region" description="Basic and acidic residues" evidence="2">
    <location>
        <begin position="564"/>
        <end position="577"/>
    </location>
</feature>
<feature type="compositionally biased region" description="Acidic residues" evidence="2">
    <location>
        <begin position="54"/>
        <end position="67"/>
    </location>
</feature>
<feature type="region of interest" description="Disordered" evidence="2">
    <location>
        <begin position="54"/>
        <end position="153"/>
    </location>
</feature>
<dbReference type="PANTHER" id="PTHR13275:SF4">
    <property type="entry name" value="VACUOLAR PROTEIN SORTING-ASSOCIATED PROTEIN 72 HOMOLOG"/>
    <property type="match status" value="1"/>
</dbReference>
<dbReference type="Pfam" id="PF08265">
    <property type="entry name" value="YL1_C"/>
    <property type="match status" value="1"/>
</dbReference>
<dbReference type="InterPro" id="IPR013272">
    <property type="entry name" value="Vps72/YL1_C"/>
</dbReference>
<feature type="compositionally biased region" description="Basic and acidic residues" evidence="2">
    <location>
        <begin position="68"/>
        <end position="94"/>
    </location>
</feature>
<comment type="caution">
    <text evidence="4">The sequence shown here is derived from an EMBL/GenBank/DDBJ whole genome shotgun (WGS) entry which is preliminary data.</text>
</comment>
<dbReference type="PANTHER" id="PTHR13275">
    <property type="entry name" value="YL-1 PROTEIN TRANSCRIPTION FACTOR-LIKE 1"/>
    <property type="match status" value="1"/>
</dbReference>
<feature type="compositionally biased region" description="Polar residues" evidence="2">
    <location>
        <begin position="607"/>
        <end position="617"/>
    </location>
</feature>
<comment type="similarity">
    <text evidence="1">Belongs to the VPS72/YL1 family.</text>
</comment>
<feature type="compositionally biased region" description="Polar residues" evidence="2">
    <location>
        <begin position="350"/>
        <end position="363"/>
    </location>
</feature>
<dbReference type="EMBL" id="JAACJM010000039">
    <property type="protein sequence ID" value="KAF5361713.1"/>
    <property type="molecule type" value="Genomic_DNA"/>
</dbReference>
<feature type="compositionally biased region" description="Basic residues" evidence="2">
    <location>
        <begin position="590"/>
        <end position="602"/>
    </location>
</feature>
<name>A0A8H5GB69_9AGAR</name>
<dbReference type="Proteomes" id="UP000559256">
    <property type="component" value="Unassembled WGS sequence"/>
</dbReference>